<dbReference type="EMBL" id="LR536451">
    <property type="protein sequence ID" value="VFU16596.1"/>
    <property type="molecule type" value="Genomic_DNA"/>
</dbReference>
<evidence type="ECO:0000313" key="1">
    <source>
        <dbReference type="EMBL" id="VFU16596.1"/>
    </source>
</evidence>
<organism evidence="1 2">
    <name type="scientific">Methylocella tundrae</name>
    <dbReference type="NCBI Taxonomy" id="227605"/>
    <lineage>
        <taxon>Bacteria</taxon>
        <taxon>Pseudomonadati</taxon>
        <taxon>Pseudomonadota</taxon>
        <taxon>Alphaproteobacteria</taxon>
        <taxon>Hyphomicrobiales</taxon>
        <taxon>Beijerinckiaceae</taxon>
        <taxon>Methylocella</taxon>
    </lineage>
</organism>
<evidence type="ECO:0000313" key="2">
    <source>
        <dbReference type="Proteomes" id="UP000294360"/>
    </source>
</evidence>
<dbReference type="Proteomes" id="UP000294360">
    <property type="component" value="Plasmid 2"/>
</dbReference>
<dbReference type="AlphaFoldDB" id="A0A4U8Z6Y2"/>
<protein>
    <submittedName>
        <fullName evidence="1">Uncharacterized protein</fullName>
    </submittedName>
</protein>
<name>A0A4U8Z6Y2_METTU</name>
<dbReference type="KEGG" id="mtun:MTUNDRAET4_0242.1"/>
<accession>A0A4U8Z6Y2</accession>
<sequence length="85" mass="9471">MPLGLDEKRPRAFCRTCAKLRNDISHFSGERHDASYSEFLNNAKIKSEALTIHTFTEILSAHQMACPSLKNHTRKLAPAAISSTS</sequence>
<gene>
    <name evidence="1" type="ORF">MTUNDRAET4_0242</name>
</gene>
<geneLocation type="plasmid" evidence="1 2">
    <name>2</name>
</geneLocation>
<reference evidence="1 2" key="1">
    <citation type="submission" date="2019-03" db="EMBL/GenBank/DDBJ databases">
        <authorList>
            <person name="Kox A.R. M."/>
        </authorList>
    </citation>
    <scope>NUCLEOTIDE SEQUENCE [LARGE SCALE GENOMIC DNA]</scope>
    <source>
        <strain evidence="1">MTUNDRAET4 annotated genome</strain>
        <plasmid evidence="2">2</plasmid>
    </source>
</reference>
<proteinExistence type="predicted"/>
<keyword evidence="1" id="KW-0614">Plasmid</keyword>